<feature type="domain" description="Leucine-binding protein" evidence="6">
    <location>
        <begin position="36"/>
        <end position="386"/>
    </location>
</feature>
<keyword evidence="2" id="KW-0813">Transport</keyword>
<dbReference type="PANTHER" id="PTHR30483:SF38">
    <property type="entry name" value="BLR7848 PROTEIN"/>
    <property type="match status" value="1"/>
</dbReference>
<feature type="chain" id="PRO_5036974805" evidence="5">
    <location>
        <begin position="34"/>
        <end position="392"/>
    </location>
</feature>
<accession>A0A916XD86</accession>
<evidence type="ECO:0000256" key="2">
    <source>
        <dbReference type="ARBA" id="ARBA00022448"/>
    </source>
</evidence>
<proteinExistence type="inferred from homology"/>
<dbReference type="EMBL" id="BMGG01000004">
    <property type="protein sequence ID" value="GGC65039.1"/>
    <property type="molecule type" value="Genomic_DNA"/>
</dbReference>
<feature type="signal peptide" evidence="5">
    <location>
        <begin position="1"/>
        <end position="33"/>
    </location>
</feature>
<keyword evidence="8" id="KW-1185">Reference proteome</keyword>
<dbReference type="RefSeq" id="WP_188609456.1">
    <property type="nucleotide sequence ID" value="NZ_BMGG01000004.1"/>
</dbReference>
<name>A0A916XD86_9HYPH</name>
<sequence>MRPWLALRPLRRPAIAVAVSLAGAAAMGSPGQAAESIKVGAVYATSGPAAFLGIPEERGLRLAAEELNKAGGIAGRKVEVIVYDTEGNGTKASQQLRRLIDSDKVDVVFGPSSSGESLLVLPIANEAKTPIIMHAGTEKVFTPTTPYGFNTPPSDRIVAADLLAKLKKRGITRIALMSSADGFGQSGANVLRELAKTDGIDIVRHEEFNRQDTDMTAQVLRVKASDAQALLIWSALPGPSIILKNAAAVGYQKPIFNSYAAASRDLLQQAGPAANGTYVTSMRLLAPDTLKADDPVRPVVQKLYADYKAKYGDAPATFAAHSHDALMIVKAAAEKVDGELTRDKLRDAIETVSITGANGIFQFTPDNHGGLNQNSLSMVLMQAKDGQWVVAE</sequence>
<dbReference type="InterPro" id="IPR028082">
    <property type="entry name" value="Peripla_BP_I"/>
</dbReference>
<protein>
    <submittedName>
        <fullName evidence="7">Branched-chain amino acid ABC transporter substrate-binding protein</fullName>
    </submittedName>
</protein>
<dbReference type="SUPFAM" id="SSF53822">
    <property type="entry name" value="Periplasmic binding protein-like I"/>
    <property type="match status" value="1"/>
</dbReference>
<reference evidence="7" key="2">
    <citation type="submission" date="2020-09" db="EMBL/GenBank/DDBJ databases">
        <authorList>
            <person name="Sun Q."/>
            <person name="Zhou Y."/>
        </authorList>
    </citation>
    <scope>NUCLEOTIDE SEQUENCE</scope>
    <source>
        <strain evidence="7">CGMCC 1.12919</strain>
    </source>
</reference>
<evidence type="ECO:0000256" key="1">
    <source>
        <dbReference type="ARBA" id="ARBA00010062"/>
    </source>
</evidence>
<evidence type="ECO:0000313" key="8">
    <source>
        <dbReference type="Proteomes" id="UP000637002"/>
    </source>
</evidence>
<dbReference type="InterPro" id="IPR028081">
    <property type="entry name" value="Leu-bd"/>
</dbReference>
<dbReference type="PRINTS" id="PR00337">
    <property type="entry name" value="LEUILEVALBP"/>
</dbReference>
<evidence type="ECO:0000256" key="4">
    <source>
        <dbReference type="ARBA" id="ARBA00022970"/>
    </source>
</evidence>
<reference evidence="7" key="1">
    <citation type="journal article" date="2014" name="Int. J. Syst. Evol. Microbiol.">
        <title>Complete genome sequence of Corynebacterium casei LMG S-19264T (=DSM 44701T), isolated from a smear-ripened cheese.</title>
        <authorList>
            <consortium name="US DOE Joint Genome Institute (JGI-PGF)"/>
            <person name="Walter F."/>
            <person name="Albersmeier A."/>
            <person name="Kalinowski J."/>
            <person name="Ruckert C."/>
        </authorList>
    </citation>
    <scope>NUCLEOTIDE SEQUENCE</scope>
    <source>
        <strain evidence="7">CGMCC 1.12919</strain>
    </source>
</reference>
<dbReference type="GO" id="GO:0006865">
    <property type="term" value="P:amino acid transport"/>
    <property type="evidence" value="ECO:0007669"/>
    <property type="project" value="UniProtKB-KW"/>
</dbReference>
<dbReference type="InterPro" id="IPR000709">
    <property type="entry name" value="Leu_Ile_Val-bd"/>
</dbReference>
<dbReference type="Gene3D" id="3.40.50.2300">
    <property type="match status" value="2"/>
</dbReference>
<evidence type="ECO:0000256" key="5">
    <source>
        <dbReference type="SAM" id="SignalP"/>
    </source>
</evidence>
<gene>
    <name evidence="7" type="primary">livK-1</name>
    <name evidence="7" type="ORF">GCM10010994_24580</name>
</gene>
<dbReference type="Proteomes" id="UP000637002">
    <property type="component" value="Unassembled WGS sequence"/>
</dbReference>
<comment type="caution">
    <text evidence="7">The sequence shown here is derived from an EMBL/GenBank/DDBJ whole genome shotgun (WGS) entry which is preliminary data.</text>
</comment>
<dbReference type="Pfam" id="PF13458">
    <property type="entry name" value="Peripla_BP_6"/>
    <property type="match status" value="1"/>
</dbReference>
<evidence type="ECO:0000256" key="3">
    <source>
        <dbReference type="ARBA" id="ARBA00022729"/>
    </source>
</evidence>
<evidence type="ECO:0000313" key="7">
    <source>
        <dbReference type="EMBL" id="GGC65039.1"/>
    </source>
</evidence>
<organism evidence="7 8">
    <name type="scientific">Chelatococcus reniformis</name>
    <dbReference type="NCBI Taxonomy" id="1494448"/>
    <lineage>
        <taxon>Bacteria</taxon>
        <taxon>Pseudomonadati</taxon>
        <taxon>Pseudomonadota</taxon>
        <taxon>Alphaproteobacteria</taxon>
        <taxon>Hyphomicrobiales</taxon>
        <taxon>Chelatococcaceae</taxon>
        <taxon>Chelatococcus</taxon>
    </lineage>
</organism>
<dbReference type="CDD" id="cd06333">
    <property type="entry name" value="PBP1_ABC_RPA1789-like"/>
    <property type="match status" value="1"/>
</dbReference>
<dbReference type="AlphaFoldDB" id="A0A916XD86"/>
<evidence type="ECO:0000259" key="6">
    <source>
        <dbReference type="Pfam" id="PF13458"/>
    </source>
</evidence>
<comment type="similarity">
    <text evidence="1">Belongs to the leucine-binding protein family.</text>
</comment>
<dbReference type="PANTHER" id="PTHR30483">
    <property type="entry name" value="LEUCINE-SPECIFIC-BINDING PROTEIN"/>
    <property type="match status" value="1"/>
</dbReference>
<dbReference type="InterPro" id="IPR051010">
    <property type="entry name" value="BCAA_transport"/>
</dbReference>
<keyword evidence="3 5" id="KW-0732">Signal</keyword>
<keyword evidence="4" id="KW-0029">Amino-acid transport</keyword>